<feature type="signal peptide" evidence="2">
    <location>
        <begin position="1"/>
        <end position="20"/>
    </location>
</feature>
<accession>A0A9P0QLG7</accession>
<protein>
    <submittedName>
        <fullName evidence="3">Opaque-phase-specific protein OP4</fullName>
    </submittedName>
</protein>
<organism evidence="3 4">
    <name type="scientific">[Candida] railenensis</name>
    <dbReference type="NCBI Taxonomy" id="45579"/>
    <lineage>
        <taxon>Eukaryota</taxon>
        <taxon>Fungi</taxon>
        <taxon>Dikarya</taxon>
        <taxon>Ascomycota</taxon>
        <taxon>Saccharomycotina</taxon>
        <taxon>Pichiomycetes</taxon>
        <taxon>Debaryomycetaceae</taxon>
        <taxon>Kurtzmaniella</taxon>
    </lineage>
</organism>
<dbReference type="EMBL" id="CAKXYY010000003">
    <property type="protein sequence ID" value="CAH2351316.1"/>
    <property type="molecule type" value="Genomic_DNA"/>
</dbReference>
<keyword evidence="2" id="KW-0732">Signal</keyword>
<sequence length="369" mass="39219">MKFTTASITALIALSAAVEASPIASNSGSRSVAVLKREHIDSMQALVDELNSLQVQKYKRNIIERNLSKGELSTREYEIVTEVLSLLNDSGIAPQVIHYFATNPTFQPIVIKTIVAVVNSGLLDINFLFKVLNESGLIVQTIQDLISDCSLYATLFNYVGGIVKDLASNVESLISGGITQLISRDVETRYMDSNQYMESQMMARDLDSIVVNLLESLSQSGLATSVIKSIITDPSYLPFGIDLVKAVLQNNSLDLGSLLTALKNSGLVESLMDQFLNFGTLQTVITNAFAAFSGKCSSYSGSSSSGSGSSVGSSSGSSSSSGASTGSSSGSSGSGTVTTGTGGKTCCKRKKKRSNKANKVKRNFKTFMY</sequence>
<evidence type="ECO:0000256" key="2">
    <source>
        <dbReference type="SAM" id="SignalP"/>
    </source>
</evidence>
<feature type="region of interest" description="Disordered" evidence="1">
    <location>
        <begin position="303"/>
        <end position="357"/>
    </location>
</feature>
<evidence type="ECO:0000256" key="1">
    <source>
        <dbReference type="SAM" id="MobiDB-lite"/>
    </source>
</evidence>
<dbReference type="Proteomes" id="UP000837801">
    <property type="component" value="Unassembled WGS sequence"/>
</dbReference>
<proteinExistence type="predicted"/>
<keyword evidence="4" id="KW-1185">Reference proteome</keyword>
<dbReference type="AlphaFoldDB" id="A0A9P0QLG7"/>
<evidence type="ECO:0000313" key="3">
    <source>
        <dbReference type="EMBL" id="CAH2351316.1"/>
    </source>
</evidence>
<feature type="chain" id="PRO_5040126496" evidence="2">
    <location>
        <begin position="21"/>
        <end position="369"/>
    </location>
</feature>
<name>A0A9P0QLG7_9ASCO</name>
<reference evidence="3" key="1">
    <citation type="submission" date="2022-03" db="EMBL/GenBank/DDBJ databases">
        <authorList>
            <person name="Legras J.-L."/>
            <person name="Devillers H."/>
            <person name="Grondin C."/>
        </authorList>
    </citation>
    <scope>NUCLEOTIDE SEQUENCE</scope>
    <source>
        <strain evidence="3">CLIB 1423</strain>
    </source>
</reference>
<feature type="compositionally biased region" description="Basic residues" evidence="1">
    <location>
        <begin position="346"/>
        <end position="357"/>
    </location>
</feature>
<dbReference type="OrthoDB" id="4091967at2759"/>
<feature type="compositionally biased region" description="Low complexity" evidence="1">
    <location>
        <begin position="303"/>
        <end position="339"/>
    </location>
</feature>
<evidence type="ECO:0000313" key="4">
    <source>
        <dbReference type="Proteomes" id="UP000837801"/>
    </source>
</evidence>
<gene>
    <name evidence="3" type="ORF">CLIB1423_03S03510</name>
</gene>
<comment type="caution">
    <text evidence="3">The sequence shown here is derived from an EMBL/GenBank/DDBJ whole genome shotgun (WGS) entry which is preliminary data.</text>
</comment>